<protein>
    <recommendedName>
        <fullName evidence="1">FAS1-like dehydratase domain-containing protein</fullName>
    </recommendedName>
</protein>
<dbReference type="Pfam" id="PF13452">
    <property type="entry name" value="FAS1_DH_region"/>
    <property type="match status" value="1"/>
</dbReference>
<gene>
    <name evidence="2" type="ORF">GCM10009550_30840</name>
</gene>
<name>A0ABN1R3D2_9ACTN</name>
<dbReference type="RefSeq" id="WP_344241222.1">
    <property type="nucleotide sequence ID" value="NZ_BAAAHH010000010.1"/>
</dbReference>
<reference evidence="2 3" key="1">
    <citation type="journal article" date="2019" name="Int. J. Syst. Evol. Microbiol.">
        <title>The Global Catalogue of Microorganisms (GCM) 10K type strain sequencing project: providing services to taxonomists for standard genome sequencing and annotation.</title>
        <authorList>
            <consortium name="The Broad Institute Genomics Platform"/>
            <consortium name="The Broad Institute Genome Sequencing Center for Infectious Disease"/>
            <person name="Wu L."/>
            <person name="Ma J."/>
        </authorList>
    </citation>
    <scope>NUCLEOTIDE SEQUENCE [LARGE SCALE GENOMIC DNA]</scope>
    <source>
        <strain evidence="2 3">JCM 10696</strain>
    </source>
</reference>
<dbReference type="SUPFAM" id="SSF54637">
    <property type="entry name" value="Thioesterase/thiol ester dehydrase-isomerase"/>
    <property type="match status" value="1"/>
</dbReference>
<sequence>MSLLTDEVRALVGRKKVYTAPEEFGAAAGRYFGLAIGDHNPLYSDPEYARAQGLRGVTAPLTLVCETNQYANLPIPPDGYAGHEWGIEIPGTRKVRGGNSYTFHRRIRPEDVVTATWEITDASAKTTRSGAEMLIIASRATYTDQDGGLLAENEETIIFVALEAGK</sequence>
<evidence type="ECO:0000259" key="1">
    <source>
        <dbReference type="Pfam" id="PF13452"/>
    </source>
</evidence>
<accession>A0ABN1R3D2</accession>
<dbReference type="InterPro" id="IPR029069">
    <property type="entry name" value="HotDog_dom_sf"/>
</dbReference>
<feature type="domain" description="FAS1-like dehydratase" evidence="1">
    <location>
        <begin position="25"/>
        <end position="151"/>
    </location>
</feature>
<dbReference type="EMBL" id="BAAAHH010000010">
    <property type="protein sequence ID" value="GAA0951304.1"/>
    <property type="molecule type" value="Genomic_DNA"/>
</dbReference>
<evidence type="ECO:0000313" key="2">
    <source>
        <dbReference type="EMBL" id="GAA0951304.1"/>
    </source>
</evidence>
<evidence type="ECO:0000313" key="3">
    <source>
        <dbReference type="Proteomes" id="UP001500665"/>
    </source>
</evidence>
<dbReference type="CDD" id="cd03441">
    <property type="entry name" value="R_hydratase_like"/>
    <property type="match status" value="1"/>
</dbReference>
<organism evidence="2 3">
    <name type="scientific">Actinocorallia libanotica</name>
    <dbReference type="NCBI Taxonomy" id="46162"/>
    <lineage>
        <taxon>Bacteria</taxon>
        <taxon>Bacillati</taxon>
        <taxon>Actinomycetota</taxon>
        <taxon>Actinomycetes</taxon>
        <taxon>Streptosporangiales</taxon>
        <taxon>Thermomonosporaceae</taxon>
        <taxon>Actinocorallia</taxon>
    </lineage>
</organism>
<proteinExistence type="predicted"/>
<dbReference type="Proteomes" id="UP001500665">
    <property type="component" value="Unassembled WGS sequence"/>
</dbReference>
<dbReference type="InterPro" id="IPR039569">
    <property type="entry name" value="FAS1-like_DH_region"/>
</dbReference>
<comment type="caution">
    <text evidence="2">The sequence shown here is derived from an EMBL/GenBank/DDBJ whole genome shotgun (WGS) entry which is preliminary data.</text>
</comment>
<dbReference type="Gene3D" id="3.10.129.10">
    <property type="entry name" value="Hotdog Thioesterase"/>
    <property type="match status" value="1"/>
</dbReference>
<keyword evidence="3" id="KW-1185">Reference proteome</keyword>